<dbReference type="SUPFAM" id="SSF55729">
    <property type="entry name" value="Acyl-CoA N-acyltransferases (Nat)"/>
    <property type="match status" value="1"/>
</dbReference>
<accession>A0AAP0S0M4</accession>
<feature type="domain" description="N-acetyltransferase" evidence="1">
    <location>
        <begin position="7"/>
        <end position="155"/>
    </location>
</feature>
<evidence type="ECO:0000313" key="2">
    <source>
        <dbReference type="EMBL" id="KAK9285241.1"/>
    </source>
</evidence>
<evidence type="ECO:0000313" key="3">
    <source>
        <dbReference type="Proteomes" id="UP001415857"/>
    </source>
</evidence>
<keyword evidence="3" id="KW-1185">Reference proteome</keyword>
<dbReference type="CDD" id="cd04301">
    <property type="entry name" value="NAT_SF"/>
    <property type="match status" value="1"/>
</dbReference>
<dbReference type="PROSITE" id="PS51186">
    <property type="entry name" value="GNAT"/>
    <property type="match status" value="1"/>
</dbReference>
<dbReference type="Gene3D" id="3.40.630.30">
    <property type="match status" value="1"/>
</dbReference>
<reference evidence="2 3" key="1">
    <citation type="journal article" date="2024" name="Plant J.">
        <title>Genome sequences and population genomics reveal climatic adaptation and genomic divergence between two closely related sweetgum species.</title>
        <authorList>
            <person name="Xu W.Q."/>
            <person name="Ren C.Q."/>
            <person name="Zhang X.Y."/>
            <person name="Comes H.P."/>
            <person name="Liu X.H."/>
            <person name="Li Y.G."/>
            <person name="Kettle C.J."/>
            <person name="Jalonen R."/>
            <person name="Gaisberger H."/>
            <person name="Ma Y.Z."/>
            <person name="Qiu Y.X."/>
        </authorList>
    </citation>
    <scope>NUCLEOTIDE SEQUENCE [LARGE SCALE GENOMIC DNA]</scope>
    <source>
        <strain evidence="2">Hangzhou</strain>
    </source>
</reference>
<dbReference type="InterPro" id="IPR016181">
    <property type="entry name" value="Acyl_CoA_acyltransferase"/>
</dbReference>
<name>A0AAP0S0M4_LIQFO</name>
<comment type="caution">
    <text evidence="2">The sequence shown here is derived from an EMBL/GenBank/DDBJ whole genome shotgun (WGS) entry which is preliminary data.</text>
</comment>
<dbReference type="EMBL" id="JBBPBK010000005">
    <property type="protein sequence ID" value="KAK9285241.1"/>
    <property type="molecule type" value="Genomic_DNA"/>
</dbReference>
<dbReference type="PANTHER" id="PTHR47542">
    <property type="entry name" value="ACYL-COA N-ACYLTRANSFERASES (NAT) SUPERFAMILY PROTEIN"/>
    <property type="match status" value="1"/>
</dbReference>
<proteinExistence type="predicted"/>
<gene>
    <name evidence="2" type="ORF">L1049_024430</name>
</gene>
<protein>
    <recommendedName>
        <fullName evidence="1">N-acetyltransferase domain-containing protein</fullName>
    </recommendedName>
</protein>
<dbReference type="AlphaFoldDB" id="A0AAP0S0M4"/>
<dbReference type="GO" id="GO:0016747">
    <property type="term" value="F:acyltransferase activity, transferring groups other than amino-acyl groups"/>
    <property type="evidence" value="ECO:0007669"/>
    <property type="project" value="InterPro"/>
</dbReference>
<dbReference type="PANTHER" id="PTHR47542:SF2">
    <property type="entry name" value="ACYL-COA N-ACYLTRANSFERASES (NAT) SUPERFAMILY PROTEIN"/>
    <property type="match status" value="1"/>
</dbReference>
<dbReference type="InterPro" id="IPR000182">
    <property type="entry name" value="GNAT_dom"/>
</dbReference>
<organism evidence="2 3">
    <name type="scientific">Liquidambar formosana</name>
    <name type="common">Formosan gum</name>
    <dbReference type="NCBI Taxonomy" id="63359"/>
    <lineage>
        <taxon>Eukaryota</taxon>
        <taxon>Viridiplantae</taxon>
        <taxon>Streptophyta</taxon>
        <taxon>Embryophyta</taxon>
        <taxon>Tracheophyta</taxon>
        <taxon>Spermatophyta</taxon>
        <taxon>Magnoliopsida</taxon>
        <taxon>eudicotyledons</taxon>
        <taxon>Gunneridae</taxon>
        <taxon>Pentapetalae</taxon>
        <taxon>Saxifragales</taxon>
        <taxon>Altingiaceae</taxon>
        <taxon>Liquidambar</taxon>
    </lineage>
</organism>
<dbReference type="Proteomes" id="UP001415857">
    <property type="component" value="Unassembled WGS sequence"/>
</dbReference>
<dbReference type="Pfam" id="PF00583">
    <property type="entry name" value="Acetyltransf_1"/>
    <property type="match status" value="1"/>
</dbReference>
<evidence type="ECO:0000259" key="1">
    <source>
        <dbReference type="PROSITE" id="PS51186"/>
    </source>
</evidence>
<sequence length="157" mass="18152">MATGVIMELQRNSTNWAKVVEDIVRLEKKIFPKHESLAKSFDEELKKKNCGLLYSELDGEVAGYVMYSWPSSLYASITKLAVKENYRRQGHGEVLLKAAIQKCRIRNVHRISLHVDPSRTPATNLYKKLGFQVDDLIQGYYSPDRNAYRMYLDFDTD</sequence>